<sequence>MKSILLASAMFAAASAVAIVPASAQSAKKTHAEAAMQQKSSSKTAMTAQKFVDMAGPSNQFEIDSSQSALEKAKSPELKQFAQQMITDHGKAADDMQMALQSEQGVTAPSGLDKKHQQELDQVNSAKNFDKAYTTAQVKAHKEAVALFTQYSESGEDGALKTFAAQTLPTLKMHYKMIQDIAKKMS</sequence>
<evidence type="ECO:0000256" key="1">
    <source>
        <dbReference type="SAM" id="SignalP"/>
    </source>
</evidence>
<protein>
    <submittedName>
        <fullName evidence="3">Putative membrane protein</fullName>
    </submittedName>
</protein>
<evidence type="ECO:0000259" key="2">
    <source>
        <dbReference type="Pfam" id="PF13628"/>
    </source>
</evidence>
<accession>A0A1H9A0K6</accession>
<evidence type="ECO:0000313" key="4">
    <source>
        <dbReference type="Proteomes" id="UP000199647"/>
    </source>
</evidence>
<keyword evidence="1" id="KW-0732">Signal</keyword>
<dbReference type="InterPro" id="IPR025419">
    <property type="entry name" value="DUF4142"/>
</dbReference>
<organism evidence="3 4">
    <name type="scientific">Faunimonas pinastri</name>
    <dbReference type="NCBI Taxonomy" id="1855383"/>
    <lineage>
        <taxon>Bacteria</taxon>
        <taxon>Pseudomonadati</taxon>
        <taxon>Pseudomonadota</taxon>
        <taxon>Alphaproteobacteria</taxon>
        <taxon>Hyphomicrobiales</taxon>
        <taxon>Afifellaceae</taxon>
        <taxon>Faunimonas</taxon>
    </lineage>
</organism>
<dbReference type="PANTHER" id="PTHR38593:SF1">
    <property type="entry name" value="BLR2558 PROTEIN"/>
    <property type="match status" value="1"/>
</dbReference>
<keyword evidence="4" id="KW-1185">Reference proteome</keyword>
<feature type="chain" id="PRO_5011777892" evidence="1">
    <location>
        <begin position="19"/>
        <end position="186"/>
    </location>
</feature>
<proteinExistence type="predicted"/>
<dbReference type="STRING" id="1855383.SAMN05216548_101294"/>
<name>A0A1H9A0K6_9HYPH</name>
<dbReference type="Proteomes" id="UP000199647">
    <property type="component" value="Unassembled WGS sequence"/>
</dbReference>
<dbReference type="Pfam" id="PF13628">
    <property type="entry name" value="DUF4142"/>
    <property type="match status" value="1"/>
</dbReference>
<dbReference type="RefSeq" id="WP_143061851.1">
    <property type="nucleotide sequence ID" value="NZ_FOFG01000001.1"/>
</dbReference>
<dbReference type="PANTHER" id="PTHR38593">
    <property type="entry name" value="BLR2558 PROTEIN"/>
    <property type="match status" value="1"/>
</dbReference>
<reference evidence="3 4" key="1">
    <citation type="submission" date="2016-10" db="EMBL/GenBank/DDBJ databases">
        <authorList>
            <person name="de Groot N.N."/>
        </authorList>
    </citation>
    <scope>NUCLEOTIDE SEQUENCE [LARGE SCALE GENOMIC DNA]</scope>
    <source>
        <strain evidence="3 4">A52C2</strain>
    </source>
</reference>
<dbReference type="InterPro" id="IPR012347">
    <property type="entry name" value="Ferritin-like"/>
</dbReference>
<dbReference type="AlphaFoldDB" id="A0A1H9A0K6"/>
<feature type="signal peptide" evidence="1">
    <location>
        <begin position="1"/>
        <end position="18"/>
    </location>
</feature>
<evidence type="ECO:0000313" key="3">
    <source>
        <dbReference type="EMBL" id="SEP70210.1"/>
    </source>
</evidence>
<feature type="domain" description="DUF4142" evidence="2">
    <location>
        <begin position="47"/>
        <end position="181"/>
    </location>
</feature>
<gene>
    <name evidence="3" type="ORF">SAMN05216548_101294</name>
</gene>
<dbReference type="OrthoDB" id="9101320at2"/>
<dbReference type="EMBL" id="FOFG01000001">
    <property type="protein sequence ID" value="SEP70210.1"/>
    <property type="molecule type" value="Genomic_DNA"/>
</dbReference>
<dbReference type="Gene3D" id="1.20.1260.10">
    <property type="match status" value="2"/>
</dbReference>